<dbReference type="STRING" id="1144672.F966_01493"/>
<dbReference type="InterPro" id="IPR017850">
    <property type="entry name" value="Alkaline_phosphatase_core_sf"/>
</dbReference>
<dbReference type="PANTHER" id="PTHR30443:SF0">
    <property type="entry name" value="PHOSPHOETHANOLAMINE TRANSFERASE EPTA"/>
    <property type="match status" value="1"/>
</dbReference>
<dbReference type="Pfam" id="PF00884">
    <property type="entry name" value="Sulfatase"/>
    <property type="match status" value="1"/>
</dbReference>
<accession>N8XMP4</accession>
<gene>
    <name evidence="9" type="ORF">F966_01493</name>
</gene>
<dbReference type="PATRIC" id="fig|1144672.3.peg.1426"/>
<protein>
    <recommendedName>
        <fullName evidence="8">Sulfatase N-terminal domain-containing protein</fullName>
    </recommendedName>
</protein>
<feature type="transmembrane region" description="Helical" evidence="7">
    <location>
        <begin position="43"/>
        <end position="63"/>
    </location>
</feature>
<keyword evidence="6 7" id="KW-0472">Membrane</keyword>
<reference evidence="9 10" key="1">
    <citation type="submission" date="2013-02" db="EMBL/GenBank/DDBJ databases">
        <title>The Genome Sequence of Acinetobacter sp. CIP 56.2.</title>
        <authorList>
            <consortium name="The Broad Institute Genome Sequencing Platform"/>
            <consortium name="The Broad Institute Genome Sequencing Center for Infectious Disease"/>
            <person name="Cerqueira G."/>
            <person name="Feldgarden M."/>
            <person name="Courvalin P."/>
            <person name="Perichon B."/>
            <person name="Grillot-Courvalin C."/>
            <person name="Clermont D."/>
            <person name="Rocha E."/>
            <person name="Yoon E.-J."/>
            <person name="Nemec A."/>
            <person name="Walker B."/>
            <person name="Young S.K."/>
            <person name="Zeng Q."/>
            <person name="Gargeya S."/>
            <person name="Fitzgerald M."/>
            <person name="Haas B."/>
            <person name="Abouelleil A."/>
            <person name="Alvarado L."/>
            <person name="Arachchi H.M."/>
            <person name="Berlin A.M."/>
            <person name="Chapman S.B."/>
            <person name="Dewar J."/>
            <person name="Goldberg J."/>
            <person name="Griggs A."/>
            <person name="Gujja S."/>
            <person name="Hansen M."/>
            <person name="Howarth C."/>
            <person name="Imamovic A."/>
            <person name="Larimer J."/>
            <person name="McCowan C."/>
            <person name="Murphy C."/>
            <person name="Neiman D."/>
            <person name="Pearson M."/>
            <person name="Priest M."/>
            <person name="Roberts A."/>
            <person name="Saif S."/>
            <person name="Shea T."/>
            <person name="Sisk P."/>
            <person name="Sykes S."/>
            <person name="Wortman J."/>
            <person name="Nusbaum C."/>
            <person name="Birren B."/>
        </authorList>
    </citation>
    <scope>NUCLEOTIDE SEQUENCE [LARGE SCALE GENOMIC DNA]</scope>
    <source>
        <strain evidence="9 10">CIP 56.2</strain>
    </source>
</reference>
<evidence type="ECO:0000256" key="6">
    <source>
        <dbReference type="ARBA" id="ARBA00023136"/>
    </source>
</evidence>
<dbReference type="InterPro" id="IPR058130">
    <property type="entry name" value="PEA_transf_C"/>
</dbReference>
<comment type="subcellular location">
    <subcellularLocation>
        <location evidence="1">Cell membrane</location>
        <topology evidence="1">Multi-pass membrane protein</topology>
    </subcellularLocation>
</comment>
<dbReference type="SUPFAM" id="SSF53649">
    <property type="entry name" value="Alkaline phosphatase-like"/>
    <property type="match status" value="1"/>
</dbReference>
<dbReference type="RefSeq" id="WP_004803934.1">
    <property type="nucleotide sequence ID" value="NZ_KB849440.1"/>
</dbReference>
<dbReference type="GO" id="GO:0005886">
    <property type="term" value="C:plasma membrane"/>
    <property type="evidence" value="ECO:0007669"/>
    <property type="project" value="UniProtKB-SubCell"/>
</dbReference>
<dbReference type="Proteomes" id="UP000013209">
    <property type="component" value="Unassembled WGS sequence"/>
</dbReference>
<dbReference type="AlphaFoldDB" id="N8XMP4"/>
<proteinExistence type="predicted"/>
<dbReference type="eggNOG" id="COG2194">
    <property type="taxonomic scope" value="Bacteria"/>
</dbReference>
<dbReference type="GO" id="GO:0016776">
    <property type="term" value="F:phosphotransferase activity, phosphate group as acceptor"/>
    <property type="evidence" value="ECO:0007669"/>
    <property type="project" value="TreeGrafter"/>
</dbReference>
<evidence type="ECO:0000256" key="7">
    <source>
        <dbReference type="SAM" id="Phobius"/>
    </source>
</evidence>
<dbReference type="EMBL" id="APPH01000006">
    <property type="protein sequence ID" value="ENV10314.1"/>
    <property type="molecule type" value="Genomic_DNA"/>
</dbReference>
<dbReference type="InterPro" id="IPR000917">
    <property type="entry name" value="Sulfatase_N"/>
</dbReference>
<evidence type="ECO:0000259" key="8">
    <source>
        <dbReference type="Pfam" id="PF00884"/>
    </source>
</evidence>
<dbReference type="CDD" id="cd16017">
    <property type="entry name" value="LptA"/>
    <property type="match status" value="1"/>
</dbReference>
<comment type="caution">
    <text evidence="9">The sequence shown here is derived from an EMBL/GenBank/DDBJ whole genome shotgun (WGS) entry which is preliminary data.</text>
</comment>
<keyword evidence="3" id="KW-0808">Transferase</keyword>
<dbReference type="InterPro" id="IPR040423">
    <property type="entry name" value="PEA_transferase"/>
</dbReference>
<dbReference type="HOGENOM" id="CLU_018534_3_2_6"/>
<keyword evidence="2" id="KW-1003">Cell membrane</keyword>
<dbReference type="GO" id="GO:0009244">
    <property type="term" value="P:lipopolysaccharide core region biosynthetic process"/>
    <property type="evidence" value="ECO:0007669"/>
    <property type="project" value="TreeGrafter"/>
</dbReference>
<evidence type="ECO:0000256" key="4">
    <source>
        <dbReference type="ARBA" id="ARBA00022692"/>
    </source>
</evidence>
<evidence type="ECO:0000256" key="1">
    <source>
        <dbReference type="ARBA" id="ARBA00004651"/>
    </source>
</evidence>
<organism evidence="9 10">
    <name type="scientific">Acinetobacter higginsii</name>
    <dbReference type="NCBI Taxonomy" id="70347"/>
    <lineage>
        <taxon>Bacteria</taxon>
        <taxon>Pseudomonadati</taxon>
        <taxon>Pseudomonadota</taxon>
        <taxon>Gammaproteobacteria</taxon>
        <taxon>Moraxellales</taxon>
        <taxon>Moraxellaceae</taxon>
        <taxon>Acinetobacter</taxon>
    </lineage>
</organism>
<name>N8XMP4_9GAMM</name>
<sequence>MYFFLLFLLPNVYLYLQTKQLNIFLLSLIIILWIFSIFKKSKYLIVFFPFLLFLPVVIFYIYFYGSMLDEQVLAIVLETNIQEAKSFVGSYIFILIGWVFVLVFILILSIKKTIIWSHNSRWLVFILFTGYFIVQIVFSNNVAEKIDKNFNTKNFLVEEKNNFMQDLKKTYPLGLMISLYDLFREQSKINDEFNKNRNFKFNSILKNINKQTIVLVIGESSRRENWQLNGYNRATNPYLRHQENLVNFENMISISNATRSSIPVMLTRKPAEKVSDYSFNEKSIISAFNEAGFSTYWISTQQQFGAFDTSTSVHAKEADHVIFLNKTSYQNKGDPDGVIIQKLDEVLKLKERKKFIIIHMLGSHYDYSHRYPKEYDKFKPSLNDLKKYNLQDKKYKTELINSYDNSILYTDYVLNRFIESLKKEKNTESLLFFSSDHGEDLFDGICNKSGHGNRTIYNFNIASFFWYSDFFYNKNIDKINELKKNKSMKFNQTTIFPSLTDAAHIEIPNYGLERSIFKRFSEYPRFIIGGINYDQVKYENVCKEIE</sequence>
<feature type="transmembrane region" description="Helical" evidence="7">
    <location>
        <begin position="88"/>
        <end position="110"/>
    </location>
</feature>
<evidence type="ECO:0000256" key="2">
    <source>
        <dbReference type="ARBA" id="ARBA00022475"/>
    </source>
</evidence>
<evidence type="ECO:0000256" key="5">
    <source>
        <dbReference type="ARBA" id="ARBA00022989"/>
    </source>
</evidence>
<dbReference type="Gene3D" id="3.40.720.10">
    <property type="entry name" value="Alkaline Phosphatase, subunit A"/>
    <property type="match status" value="1"/>
</dbReference>
<evidence type="ECO:0000313" key="9">
    <source>
        <dbReference type="EMBL" id="ENV10314.1"/>
    </source>
</evidence>
<keyword evidence="4 7" id="KW-0812">Transmembrane</keyword>
<keyword evidence="5 7" id="KW-1133">Transmembrane helix</keyword>
<feature type="transmembrane region" description="Helical" evidence="7">
    <location>
        <begin position="20"/>
        <end position="38"/>
    </location>
</feature>
<evidence type="ECO:0000313" key="10">
    <source>
        <dbReference type="Proteomes" id="UP000013209"/>
    </source>
</evidence>
<feature type="domain" description="Sulfatase N-terminal" evidence="8">
    <location>
        <begin position="211"/>
        <end position="503"/>
    </location>
</feature>
<evidence type="ECO:0000256" key="3">
    <source>
        <dbReference type="ARBA" id="ARBA00022679"/>
    </source>
</evidence>
<dbReference type="PANTHER" id="PTHR30443">
    <property type="entry name" value="INNER MEMBRANE PROTEIN"/>
    <property type="match status" value="1"/>
</dbReference>
<feature type="transmembrane region" description="Helical" evidence="7">
    <location>
        <begin position="122"/>
        <end position="138"/>
    </location>
</feature>